<accession>A0ACC3DF47</accession>
<feature type="non-terminal residue" evidence="1">
    <location>
        <position position="326"/>
    </location>
</feature>
<reference evidence="1" key="1">
    <citation type="submission" date="2024-09" db="EMBL/GenBank/DDBJ databases">
        <title>Black Yeasts Isolated from many extreme environments.</title>
        <authorList>
            <person name="Coleine C."/>
            <person name="Stajich J.E."/>
            <person name="Selbmann L."/>
        </authorList>
    </citation>
    <scope>NUCLEOTIDE SEQUENCE</scope>
    <source>
        <strain evidence="1">CCFEE 5737</strain>
    </source>
</reference>
<sequence>MKADKEKRVPVYLANRVKEVSKREERQVNTFHGKILTQSTYFTVEPKNIQALLATQFKDFHFGPGRNGNFGPLLGEGIFASDGPKWEHSRAMLRPNFAREQVSDLDLEEQHVQNLLRAVPVQSDGWTAMTDIQPLFFRLTLDSATEFLFGESVDSQLMALPDHQAESRPTERDERLFSVSFDRAQLYLAKGARFGDNYWIAHNAEFKNDNKIVHAFVDYYVQLALKSGLKEKIAEEGKGSKQKYVFLEEIAKQTRDPIELRDHLLNILLAGRDTTASTLGWFWLLMADHPDVFRQLRNTVVEEFGTFDAPNDITFARLKSCSYLQH</sequence>
<evidence type="ECO:0000313" key="1">
    <source>
        <dbReference type="EMBL" id="KAK3067606.1"/>
    </source>
</evidence>
<proteinExistence type="predicted"/>
<gene>
    <name evidence="1" type="ORF">LTS18_001020</name>
</gene>
<protein>
    <submittedName>
        <fullName evidence="1">Uncharacterized protein</fullName>
    </submittedName>
</protein>
<dbReference type="Proteomes" id="UP001186974">
    <property type="component" value="Unassembled WGS sequence"/>
</dbReference>
<keyword evidence="2" id="KW-1185">Reference proteome</keyword>
<evidence type="ECO:0000313" key="2">
    <source>
        <dbReference type="Proteomes" id="UP001186974"/>
    </source>
</evidence>
<organism evidence="1 2">
    <name type="scientific">Coniosporium uncinatum</name>
    <dbReference type="NCBI Taxonomy" id="93489"/>
    <lineage>
        <taxon>Eukaryota</taxon>
        <taxon>Fungi</taxon>
        <taxon>Dikarya</taxon>
        <taxon>Ascomycota</taxon>
        <taxon>Pezizomycotina</taxon>
        <taxon>Dothideomycetes</taxon>
        <taxon>Dothideomycetes incertae sedis</taxon>
        <taxon>Coniosporium</taxon>
    </lineage>
</organism>
<name>A0ACC3DF47_9PEZI</name>
<dbReference type="EMBL" id="JAWDJW010005482">
    <property type="protein sequence ID" value="KAK3067606.1"/>
    <property type="molecule type" value="Genomic_DNA"/>
</dbReference>
<comment type="caution">
    <text evidence="1">The sequence shown here is derived from an EMBL/GenBank/DDBJ whole genome shotgun (WGS) entry which is preliminary data.</text>
</comment>